<dbReference type="SUPFAM" id="SSF102712">
    <property type="entry name" value="JAB1/MPN domain"/>
    <property type="match status" value="1"/>
</dbReference>
<evidence type="ECO:0000256" key="3">
    <source>
        <dbReference type="ARBA" id="ARBA00022723"/>
    </source>
</evidence>
<dbReference type="GO" id="GO:0006508">
    <property type="term" value="P:proteolysis"/>
    <property type="evidence" value="ECO:0007669"/>
    <property type="project" value="UniProtKB-KW"/>
</dbReference>
<dbReference type="InterPro" id="IPR037518">
    <property type="entry name" value="MPN"/>
</dbReference>
<evidence type="ECO:0000256" key="5">
    <source>
        <dbReference type="ARBA" id="ARBA00022833"/>
    </source>
</evidence>
<dbReference type="GO" id="GO:0046872">
    <property type="term" value="F:metal ion binding"/>
    <property type="evidence" value="ECO:0007669"/>
    <property type="project" value="UniProtKB-KW"/>
</dbReference>
<dbReference type="OrthoDB" id="9804482at2"/>
<dbReference type="PROSITE" id="PS01302">
    <property type="entry name" value="UPF0758"/>
    <property type="match status" value="1"/>
</dbReference>
<comment type="similarity">
    <text evidence="1 7">Belongs to the UPF0758 family.</text>
</comment>
<dbReference type="CDD" id="cd08071">
    <property type="entry name" value="MPN_DUF2466"/>
    <property type="match status" value="1"/>
</dbReference>
<dbReference type="GO" id="GO:0008237">
    <property type="term" value="F:metallopeptidase activity"/>
    <property type="evidence" value="ECO:0007669"/>
    <property type="project" value="UniProtKB-KW"/>
</dbReference>
<evidence type="ECO:0000256" key="1">
    <source>
        <dbReference type="ARBA" id="ARBA00010243"/>
    </source>
</evidence>
<evidence type="ECO:0000313" key="9">
    <source>
        <dbReference type="EMBL" id="QGG46843.1"/>
    </source>
</evidence>
<evidence type="ECO:0000313" key="10">
    <source>
        <dbReference type="Proteomes" id="UP000366051"/>
    </source>
</evidence>
<reference evidence="10" key="1">
    <citation type="submission" date="2019-11" db="EMBL/GenBank/DDBJ databases">
        <title>Genome sequence of Heliorestis convoluta strain HH, an alkaliphilic and minimalistic phototrophic bacterium from a soda lake in Egypt.</title>
        <authorList>
            <person name="Dewey E.D."/>
            <person name="Stokes L.M."/>
            <person name="Burchell B.M."/>
            <person name="Shaffer K.N."/>
            <person name="Huntington A.M."/>
            <person name="Baker J.M."/>
            <person name="Nadendla S."/>
            <person name="Giglio M.G."/>
            <person name="Touchman J.W."/>
            <person name="Blankenship R.E."/>
            <person name="Madigan M.T."/>
            <person name="Sattley W.M."/>
        </authorList>
    </citation>
    <scope>NUCLEOTIDE SEQUENCE [LARGE SCALE GENOMIC DNA]</scope>
    <source>
        <strain evidence="10">HH</strain>
    </source>
</reference>
<dbReference type="EMBL" id="CP045875">
    <property type="protein sequence ID" value="QGG46843.1"/>
    <property type="molecule type" value="Genomic_DNA"/>
</dbReference>
<dbReference type="Gene3D" id="3.40.140.10">
    <property type="entry name" value="Cytidine Deaminase, domain 2"/>
    <property type="match status" value="1"/>
</dbReference>
<dbReference type="InterPro" id="IPR001405">
    <property type="entry name" value="UPF0758"/>
</dbReference>
<name>A0A5Q2MZH2_9FIRM</name>
<keyword evidence="10" id="KW-1185">Reference proteome</keyword>
<evidence type="ECO:0000256" key="6">
    <source>
        <dbReference type="ARBA" id="ARBA00023049"/>
    </source>
</evidence>
<dbReference type="AlphaFoldDB" id="A0A5Q2MZH2"/>
<keyword evidence="6" id="KW-0482">Metalloprotease</keyword>
<dbReference type="Pfam" id="PF04002">
    <property type="entry name" value="RadC"/>
    <property type="match status" value="1"/>
</dbReference>
<dbReference type="Proteomes" id="UP000366051">
    <property type="component" value="Chromosome"/>
</dbReference>
<sequence>MKDKQLTTLQEELQVLPSYSDPVKKLNQEGIKNLSNRELIAVLLDKRNGDRVSRADQLLNNADGLRSLTQAVFLEDRGRYDARQAETYLPLPKLTPLELARLEATIELACRVNSATSQKRTLIQSPEDVAKLVMNEMKFLDKEVFRAIALNTKNHVLDITDISVGSLNATIVHPRELFKVLIRKSAAAVVVVHNHPSGDPSPSKEDREMTRRLVDSGKLLGIEVLDHIVIGDNKYSSLKELGYI</sequence>
<dbReference type="InterPro" id="IPR025657">
    <property type="entry name" value="RadC_JAB"/>
</dbReference>
<evidence type="ECO:0000256" key="7">
    <source>
        <dbReference type="RuleBase" id="RU003797"/>
    </source>
</evidence>
<dbReference type="RefSeq" id="WP_151620507.1">
    <property type="nucleotide sequence ID" value="NZ_CP045875.1"/>
</dbReference>
<dbReference type="PANTHER" id="PTHR30471:SF3">
    <property type="entry name" value="UPF0758 PROTEIN YEES-RELATED"/>
    <property type="match status" value="1"/>
</dbReference>
<dbReference type="PROSITE" id="PS50249">
    <property type="entry name" value="MPN"/>
    <property type="match status" value="1"/>
</dbReference>
<evidence type="ECO:0000259" key="8">
    <source>
        <dbReference type="PROSITE" id="PS50249"/>
    </source>
</evidence>
<evidence type="ECO:0000256" key="2">
    <source>
        <dbReference type="ARBA" id="ARBA00022670"/>
    </source>
</evidence>
<dbReference type="InterPro" id="IPR020891">
    <property type="entry name" value="UPF0758_CS"/>
</dbReference>
<evidence type="ECO:0000256" key="4">
    <source>
        <dbReference type="ARBA" id="ARBA00022801"/>
    </source>
</evidence>
<organism evidence="9 10">
    <name type="scientific">Heliorestis convoluta</name>
    <dbReference type="NCBI Taxonomy" id="356322"/>
    <lineage>
        <taxon>Bacteria</taxon>
        <taxon>Bacillati</taxon>
        <taxon>Bacillota</taxon>
        <taxon>Clostridia</taxon>
        <taxon>Eubacteriales</taxon>
        <taxon>Heliobacteriaceae</taxon>
        <taxon>Heliorestis</taxon>
    </lineage>
</organism>
<keyword evidence="5" id="KW-0862">Zinc</keyword>
<dbReference type="NCBIfam" id="NF000642">
    <property type="entry name" value="PRK00024.1"/>
    <property type="match status" value="1"/>
</dbReference>
<dbReference type="PANTHER" id="PTHR30471">
    <property type="entry name" value="DNA REPAIR PROTEIN RADC"/>
    <property type="match status" value="1"/>
</dbReference>
<keyword evidence="3" id="KW-0479">Metal-binding</keyword>
<gene>
    <name evidence="9" type="ORF">FTV88_0665</name>
</gene>
<keyword evidence="4" id="KW-0378">Hydrolase</keyword>
<protein>
    <submittedName>
        <fullName evidence="9">DNA repair protein RadC</fullName>
    </submittedName>
</protein>
<feature type="domain" description="MPN" evidence="8">
    <location>
        <begin position="122"/>
        <end position="244"/>
    </location>
</feature>
<dbReference type="NCBIfam" id="TIGR00608">
    <property type="entry name" value="radc"/>
    <property type="match status" value="1"/>
</dbReference>
<dbReference type="KEGG" id="hcv:FTV88_0665"/>
<accession>A0A5Q2MZH2</accession>
<keyword evidence="2" id="KW-0645">Protease</keyword>
<proteinExistence type="inferred from homology"/>